<sequence length="259" mass="28864">MTSFRMVDGRVRGLDLHLERLRTYSALESVPWTTEVEQAILGRLRSFGPGPCNPKISLEGTQWVVTHRPDRVVEDAAIVRVHPVPDERYNPTVKGPDIYMLSVLMHRAHEKGATEGILGCPEAPRDRIVECFYSTPLAFDADGVVHVSTHPRALASVTAGLVLPLVERWGFRVIRHELGLRPPHLMRSHVWLLNSFSGVRSVSHWLEYAAMVPASCPEIPEHITRAAGIDDAAGPAAWEQLRGVVNDYLWAQAQSVHDV</sequence>
<dbReference type="AlphaFoldDB" id="U3GYH6"/>
<evidence type="ECO:0000313" key="2">
    <source>
        <dbReference type="Proteomes" id="UP000016943"/>
    </source>
</evidence>
<dbReference type="Gene3D" id="3.20.10.10">
    <property type="entry name" value="D-amino Acid Aminotransferase, subunit A, domain 2"/>
    <property type="match status" value="1"/>
</dbReference>
<dbReference type="GO" id="GO:0003824">
    <property type="term" value="F:catalytic activity"/>
    <property type="evidence" value="ECO:0007669"/>
    <property type="project" value="InterPro"/>
</dbReference>
<dbReference type="InterPro" id="IPR036038">
    <property type="entry name" value="Aminotransferase-like"/>
</dbReference>
<evidence type="ECO:0000313" key="1">
    <source>
        <dbReference type="EMBL" id="AGU14627.1"/>
    </source>
</evidence>
<accession>U3GYH6</accession>
<dbReference type="InterPro" id="IPR043132">
    <property type="entry name" value="BCAT-like_C"/>
</dbReference>
<proteinExistence type="predicted"/>
<dbReference type="KEGG" id="caz:CARG_02325"/>
<protein>
    <recommendedName>
        <fullName evidence="3">Aminotransferase class IV</fullName>
    </recommendedName>
</protein>
<reference evidence="1 2" key="1">
    <citation type="journal article" date="2013" name="Genome Announc.">
        <title>Whole-Genome Sequence of the Clinical Strain Corynebacterium argentoratense DSM 44202, Isolated from a Human Throat Specimen.</title>
        <authorList>
            <person name="Bomholt C."/>
            <person name="Glaub A."/>
            <person name="Gravermann K."/>
            <person name="Albersmeier A."/>
            <person name="Brinkrolf K."/>
            <person name="Ruckert C."/>
            <person name="Tauch A."/>
        </authorList>
    </citation>
    <scope>NUCLEOTIDE SEQUENCE [LARGE SCALE GENOMIC DNA]</scope>
    <source>
        <strain evidence="1">DSM 44202</strain>
    </source>
</reference>
<dbReference type="HOGENOM" id="CLU_064284_0_0_11"/>
<dbReference type="InterPro" id="IPR001544">
    <property type="entry name" value="Aminotrans_IV"/>
</dbReference>
<dbReference type="Proteomes" id="UP000016943">
    <property type="component" value="Chromosome"/>
</dbReference>
<evidence type="ECO:0008006" key="3">
    <source>
        <dbReference type="Google" id="ProtNLM"/>
    </source>
</evidence>
<dbReference type="EMBL" id="CP006365">
    <property type="protein sequence ID" value="AGU14627.1"/>
    <property type="molecule type" value="Genomic_DNA"/>
</dbReference>
<gene>
    <name evidence="1" type="ORF">CARG_02325</name>
</gene>
<dbReference type="eggNOG" id="COG0115">
    <property type="taxonomic scope" value="Bacteria"/>
</dbReference>
<dbReference type="STRING" id="1348662.CARG_02325"/>
<dbReference type="PATRIC" id="fig|1348662.3.peg.461"/>
<dbReference type="Pfam" id="PF01063">
    <property type="entry name" value="Aminotran_4"/>
    <property type="match status" value="1"/>
</dbReference>
<keyword evidence="2" id="KW-1185">Reference proteome</keyword>
<organism evidence="1 2">
    <name type="scientific">Corynebacterium argentoratense DSM 44202</name>
    <dbReference type="NCBI Taxonomy" id="1348662"/>
    <lineage>
        <taxon>Bacteria</taxon>
        <taxon>Bacillati</taxon>
        <taxon>Actinomycetota</taxon>
        <taxon>Actinomycetes</taxon>
        <taxon>Mycobacteriales</taxon>
        <taxon>Corynebacteriaceae</taxon>
        <taxon>Corynebacterium</taxon>
    </lineage>
</organism>
<name>U3GYH6_9CORY</name>
<dbReference type="SUPFAM" id="SSF56752">
    <property type="entry name" value="D-aminoacid aminotransferase-like PLP-dependent enzymes"/>
    <property type="match status" value="1"/>
</dbReference>